<keyword evidence="3" id="KW-1185">Reference proteome</keyword>
<dbReference type="Pfam" id="PF01850">
    <property type="entry name" value="PIN"/>
    <property type="match status" value="1"/>
</dbReference>
<dbReference type="STRING" id="48467.SAMN02745166_03650"/>
<dbReference type="AlphaFoldDB" id="A0A1T4YKY4"/>
<proteinExistence type="predicted"/>
<dbReference type="InterPro" id="IPR002716">
    <property type="entry name" value="PIN_dom"/>
</dbReference>
<evidence type="ECO:0000313" key="2">
    <source>
        <dbReference type="EMBL" id="SKB02442.1"/>
    </source>
</evidence>
<reference evidence="3" key="1">
    <citation type="submission" date="2017-02" db="EMBL/GenBank/DDBJ databases">
        <authorList>
            <person name="Varghese N."/>
            <person name="Submissions S."/>
        </authorList>
    </citation>
    <scope>NUCLEOTIDE SEQUENCE [LARGE SCALE GENOMIC DNA]</scope>
    <source>
        <strain evidence="3">ATCC 700200</strain>
    </source>
</reference>
<dbReference type="InterPro" id="IPR029060">
    <property type="entry name" value="PIN-like_dom_sf"/>
</dbReference>
<dbReference type="Gene3D" id="3.40.50.1010">
    <property type="entry name" value="5'-nuclease"/>
    <property type="match status" value="1"/>
</dbReference>
<accession>A0A1T4YKY4</accession>
<gene>
    <name evidence="2" type="ORF">SAMN02745166_03650</name>
</gene>
<evidence type="ECO:0000259" key="1">
    <source>
        <dbReference type="Pfam" id="PF01850"/>
    </source>
</evidence>
<sequence>MPWVIDTCLLIDIADADPQFAVASATLLDAKRPEGLVISPVTYAELAPVFDGNVARQELFLYHLQVSWSEVWTRTETLTAHAAWHRYVQARRQRRINKRPMADILIGAFAERFDGLLTRNESDFRSVFPSMPILGLRNCFAGRQISTASMLSTFRRQQVRCRQQHSYELATGQCPAHQFAAVRPPPFARWRPQLMRRRPSSQMYLVFVPSWTRITSRPRELAVEMRQRPLATV</sequence>
<evidence type="ECO:0000313" key="3">
    <source>
        <dbReference type="Proteomes" id="UP000190774"/>
    </source>
</evidence>
<name>A0A1T4YKY4_9BACT</name>
<dbReference type="SUPFAM" id="SSF88723">
    <property type="entry name" value="PIN domain-like"/>
    <property type="match status" value="1"/>
</dbReference>
<feature type="domain" description="PIN" evidence="1">
    <location>
        <begin position="4"/>
        <end position="125"/>
    </location>
</feature>
<organism evidence="2 3">
    <name type="scientific">Prosthecobacter debontii</name>
    <dbReference type="NCBI Taxonomy" id="48467"/>
    <lineage>
        <taxon>Bacteria</taxon>
        <taxon>Pseudomonadati</taxon>
        <taxon>Verrucomicrobiota</taxon>
        <taxon>Verrucomicrobiia</taxon>
        <taxon>Verrucomicrobiales</taxon>
        <taxon>Verrucomicrobiaceae</taxon>
        <taxon>Prosthecobacter</taxon>
    </lineage>
</organism>
<dbReference type="EMBL" id="FUYE01000013">
    <property type="protein sequence ID" value="SKB02442.1"/>
    <property type="molecule type" value="Genomic_DNA"/>
</dbReference>
<protein>
    <submittedName>
        <fullName evidence="2">Predicted nucleic acid-binding protein, contains PIN domain</fullName>
    </submittedName>
</protein>
<dbReference type="Proteomes" id="UP000190774">
    <property type="component" value="Unassembled WGS sequence"/>
</dbReference>